<dbReference type="AlphaFoldDB" id="Q1XDX8"/>
<evidence type="ECO:0000256" key="1">
    <source>
        <dbReference type="SAM" id="MobiDB-lite"/>
    </source>
</evidence>
<proteinExistence type="evidence at transcript level"/>
<name>Q1XDX8_9HYPO</name>
<evidence type="ECO:0000313" key="2">
    <source>
        <dbReference type="EMBL" id="CAJ87103.2"/>
    </source>
</evidence>
<protein>
    <submittedName>
        <fullName evidence="2">Endochitinase</fullName>
    </submittedName>
</protein>
<feature type="non-terminal residue" evidence="2">
    <location>
        <position position="1"/>
    </location>
</feature>
<feature type="region of interest" description="Disordered" evidence="1">
    <location>
        <begin position="54"/>
        <end position="78"/>
    </location>
</feature>
<organism evidence="2">
    <name type="scientific">Trichoderma sp. RV-2006</name>
    <dbReference type="NCBI Taxonomy" id="378979"/>
    <lineage>
        <taxon>Eukaryota</taxon>
        <taxon>Fungi</taxon>
        <taxon>Dikarya</taxon>
        <taxon>Ascomycota</taxon>
        <taxon>Pezizomycotina</taxon>
        <taxon>Sordariomycetes</taxon>
        <taxon>Hypocreomycetidae</taxon>
        <taxon>Hypocreales</taxon>
        <taxon>Hypocreaceae</taxon>
        <taxon>Trichoderma</taxon>
    </lineage>
</organism>
<gene>
    <name evidence="2" type="primary">chi</name>
</gene>
<sequence length="78" mass="8709">TIHSRVNKPPACHHLQPYAYSFLPIPLFRFNTRNVVPPTKIVFAMPFTDHAFETTVGPGRPTNDFDEGAGDQLEAGRT</sequence>
<reference evidence="2" key="1">
    <citation type="submission" date="2006-03" db="EMBL/GenBank/DDBJ databases">
        <title>Cloning partial endochitinase cDNA of Trichoderma harzianum antagonistic to Fusarium oxysporum f.sp.dianthi inflicting carnation vascular wilt.</title>
        <authorList>
            <person name="Veerubommu S."/>
            <person name="Verma R."/>
            <person name="Sharma V."/>
            <person name="Singh A."/>
        </authorList>
    </citation>
    <scope>NUCLEOTIDE SEQUENCE</scope>
</reference>
<feature type="non-terminal residue" evidence="2">
    <location>
        <position position="78"/>
    </location>
</feature>
<accession>Q1XDX8</accession>
<dbReference type="EMBL" id="AM237803">
    <property type="protein sequence ID" value="CAJ87103.2"/>
    <property type="molecule type" value="mRNA"/>
</dbReference>